<dbReference type="RefSeq" id="WP_387404617.1">
    <property type="nucleotide sequence ID" value="NZ_JBIAQY010000006.1"/>
</dbReference>
<proteinExistence type="predicted"/>
<evidence type="ECO:0000313" key="1">
    <source>
        <dbReference type="EMBL" id="MFF3570169.1"/>
    </source>
</evidence>
<keyword evidence="2" id="KW-1185">Reference proteome</keyword>
<sequence length="137" mass="14689">METEHVDDSVRMLVVDAANVVGSRPDGWWRDRAGAARRLLTGLAALREHLPHSCEVVVVLEGAAKAVDDNEFRNIRVVRAAGSGDDAIVAVTAEHGDHAQVLVVTADRGLRARIEALGARTTGPRRLLDRIDSAGNP</sequence>
<organism evidence="1 2">
    <name type="scientific">Nocardia jiangxiensis</name>
    <dbReference type="NCBI Taxonomy" id="282685"/>
    <lineage>
        <taxon>Bacteria</taxon>
        <taxon>Bacillati</taxon>
        <taxon>Actinomycetota</taxon>
        <taxon>Actinomycetes</taxon>
        <taxon>Mycobacteriales</taxon>
        <taxon>Nocardiaceae</taxon>
        <taxon>Nocardia</taxon>
    </lineage>
</organism>
<dbReference type="InterPro" id="IPR010298">
    <property type="entry name" value="YacP-like"/>
</dbReference>
<dbReference type="Pfam" id="PF05991">
    <property type="entry name" value="NYN_YacP"/>
    <property type="match status" value="1"/>
</dbReference>
<evidence type="ECO:0000313" key="2">
    <source>
        <dbReference type="Proteomes" id="UP001601992"/>
    </source>
</evidence>
<accession>A0ABW6S4T3</accession>
<protein>
    <submittedName>
        <fullName evidence="1">NYN domain-containing protein</fullName>
    </submittedName>
</protein>
<gene>
    <name evidence="1" type="ORF">ACFYXQ_20540</name>
</gene>
<dbReference type="Proteomes" id="UP001601992">
    <property type="component" value="Unassembled WGS sequence"/>
</dbReference>
<dbReference type="EMBL" id="JBIAQY010000006">
    <property type="protein sequence ID" value="MFF3570169.1"/>
    <property type="molecule type" value="Genomic_DNA"/>
</dbReference>
<comment type="caution">
    <text evidence="1">The sequence shown here is derived from an EMBL/GenBank/DDBJ whole genome shotgun (WGS) entry which is preliminary data.</text>
</comment>
<name>A0ABW6S4T3_9NOCA</name>
<reference evidence="1 2" key="1">
    <citation type="submission" date="2024-10" db="EMBL/GenBank/DDBJ databases">
        <title>The Natural Products Discovery Center: Release of the First 8490 Sequenced Strains for Exploring Actinobacteria Biosynthetic Diversity.</title>
        <authorList>
            <person name="Kalkreuter E."/>
            <person name="Kautsar S.A."/>
            <person name="Yang D."/>
            <person name="Bader C.D."/>
            <person name="Teijaro C.N."/>
            <person name="Fluegel L."/>
            <person name="Davis C.M."/>
            <person name="Simpson J.R."/>
            <person name="Lauterbach L."/>
            <person name="Steele A.D."/>
            <person name="Gui C."/>
            <person name="Meng S."/>
            <person name="Li G."/>
            <person name="Viehrig K."/>
            <person name="Ye F."/>
            <person name="Su P."/>
            <person name="Kiefer A.F."/>
            <person name="Nichols A."/>
            <person name="Cepeda A.J."/>
            <person name="Yan W."/>
            <person name="Fan B."/>
            <person name="Jiang Y."/>
            <person name="Adhikari A."/>
            <person name="Zheng C.-J."/>
            <person name="Schuster L."/>
            <person name="Cowan T.M."/>
            <person name="Smanski M.J."/>
            <person name="Chevrette M.G."/>
            <person name="De Carvalho L.P.S."/>
            <person name="Shen B."/>
        </authorList>
    </citation>
    <scope>NUCLEOTIDE SEQUENCE [LARGE SCALE GENOMIC DNA]</scope>
    <source>
        <strain evidence="1 2">NPDC002593</strain>
    </source>
</reference>